<dbReference type="AlphaFoldDB" id="D7E536"/>
<accession>D7E536</accession>
<evidence type="ECO:0000313" key="2">
    <source>
        <dbReference type="Proteomes" id="UP000001511"/>
    </source>
</evidence>
<reference evidence="1 2" key="1">
    <citation type="journal article" date="2010" name="PLoS ONE">
        <title>Genome erosion in a nitrogen-fixing vertically transmitted endosymbiotic multicellular cyanobacterium.</title>
        <authorList>
            <person name="Ran L."/>
            <person name="Larsson J."/>
            <person name="Vigil-Stenman T."/>
            <person name="Nylander J.A."/>
            <person name="Ininbergs K."/>
            <person name="Zheng W.W."/>
            <person name="Lapidus A."/>
            <person name="Lowry S."/>
            <person name="Haselkorn R."/>
            <person name="Bergman B."/>
        </authorList>
    </citation>
    <scope>NUCLEOTIDE SEQUENCE [LARGE SCALE GENOMIC DNA]</scope>
    <source>
        <strain evidence="1 2">0708</strain>
    </source>
</reference>
<dbReference type="KEGG" id="naz:Aazo_1671"/>
<name>D7E536_NOSA0</name>
<evidence type="ECO:0000313" key="1">
    <source>
        <dbReference type="EMBL" id="ADI63833.1"/>
    </source>
</evidence>
<dbReference type="EMBL" id="CP002059">
    <property type="protein sequence ID" value="ADI63833.1"/>
    <property type="molecule type" value="Genomic_DNA"/>
</dbReference>
<sequence>MKFPYSGLRYNIFGVGFAWDEMKGHKIMILIKVFRVFLKLKIQILDGCLQSADQGDDKNTLKAIALNFGLVNLNPAGTITPDQLPDTIK</sequence>
<dbReference type="RefSeq" id="WP_013190851.1">
    <property type="nucleotide sequence ID" value="NC_014248.1"/>
</dbReference>
<gene>
    <name evidence="1" type="ordered locus">Aazo_1671</name>
</gene>
<protein>
    <submittedName>
        <fullName evidence="1">Uncharacterized protein</fullName>
    </submittedName>
</protein>
<keyword evidence="2" id="KW-1185">Reference proteome</keyword>
<organism evidence="1 2">
    <name type="scientific">Nostoc azollae (strain 0708)</name>
    <name type="common">Anabaena azollae (strain 0708)</name>
    <dbReference type="NCBI Taxonomy" id="551115"/>
    <lineage>
        <taxon>Bacteria</taxon>
        <taxon>Bacillati</taxon>
        <taxon>Cyanobacteriota</taxon>
        <taxon>Cyanophyceae</taxon>
        <taxon>Nostocales</taxon>
        <taxon>Nostocaceae</taxon>
        <taxon>Trichormus</taxon>
    </lineage>
</organism>
<dbReference type="HOGENOM" id="CLU_2451673_0_0_3"/>
<proteinExistence type="predicted"/>
<dbReference type="Proteomes" id="UP000001511">
    <property type="component" value="Chromosome"/>
</dbReference>